<evidence type="ECO:0000256" key="9">
    <source>
        <dbReference type="HAMAP-Rule" id="MF_00096"/>
    </source>
</evidence>
<dbReference type="PANTHER" id="PTHR11361">
    <property type="entry name" value="DNA MISMATCH REPAIR PROTEIN MUTS FAMILY MEMBER"/>
    <property type="match status" value="1"/>
</dbReference>
<dbReference type="Pfam" id="PF05192">
    <property type="entry name" value="MutS_III"/>
    <property type="match status" value="1"/>
</dbReference>
<dbReference type="InterPro" id="IPR036187">
    <property type="entry name" value="DNA_mismatch_repair_MutS_sf"/>
</dbReference>
<dbReference type="SUPFAM" id="SSF53150">
    <property type="entry name" value="DNA repair protein MutS, domain II"/>
    <property type="match status" value="1"/>
</dbReference>
<evidence type="ECO:0000256" key="1">
    <source>
        <dbReference type="ARBA" id="ARBA00006271"/>
    </source>
</evidence>
<feature type="binding site" evidence="9">
    <location>
        <begin position="619"/>
        <end position="626"/>
    </location>
    <ligand>
        <name>ATP</name>
        <dbReference type="ChEBI" id="CHEBI:30616"/>
    </ligand>
</feature>
<dbReference type="InterPro" id="IPR016151">
    <property type="entry name" value="DNA_mismatch_repair_MutS_N"/>
</dbReference>
<keyword evidence="3 9" id="KW-0547">Nucleotide-binding</keyword>
<keyword evidence="13" id="KW-1185">Reference proteome</keyword>
<dbReference type="NCBIfam" id="TIGR01070">
    <property type="entry name" value="mutS1"/>
    <property type="match status" value="1"/>
</dbReference>
<dbReference type="InterPro" id="IPR007860">
    <property type="entry name" value="DNA_mmatch_repair_MutS_con_dom"/>
</dbReference>
<dbReference type="Pfam" id="PF00488">
    <property type="entry name" value="MutS_V"/>
    <property type="match status" value="1"/>
</dbReference>
<dbReference type="Gene3D" id="3.40.1170.10">
    <property type="entry name" value="DNA repair protein MutS, domain I"/>
    <property type="match status" value="1"/>
</dbReference>
<dbReference type="SMART" id="SM00533">
    <property type="entry name" value="MUTSd"/>
    <property type="match status" value="1"/>
</dbReference>
<protein>
    <recommendedName>
        <fullName evidence="2 9">DNA mismatch repair protein MutS</fullName>
    </recommendedName>
</protein>
<dbReference type="InterPro" id="IPR000432">
    <property type="entry name" value="DNA_mismatch_repair_MutS_C"/>
</dbReference>
<gene>
    <name evidence="9 12" type="primary">mutS</name>
    <name evidence="12" type="ORF">DESUT3_18770</name>
</gene>
<proteinExistence type="inferred from homology"/>
<dbReference type="NCBIfam" id="NF003810">
    <property type="entry name" value="PRK05399.1"/>
    <property type="match status" value="1"/>
</dbReference>
<comment type="similarity">
    <text evidence="1 9 10">Belongs to the DNA mismatch repair MutS family.</text>
</comment>
<dbReference type="Pfam" id="PF01624">
    <property type="entry name" value="MutS_I"/>
    <property type="match status" value="1"/>
</dbReference>
<sequence>MTSMTPMMRQYLEIKSQYSDAILFFRLGDFYEMFLDDAVTASRVLDITLTCRNKGASEEIPLCGIPFHSSQPYIAKLVENGYKVAICEQVEDPRAAKGIVKREVVRVVTPGLVVDTDTLQPKENNYLMALCPGEGRWGIAVLDITTGEFRVTETADREGLASELTAFNPREVLLPGDDGGRALEKWLGHHLAGRMVNPLPDWVFELDRAEGQLLGFFGCSSLEGFGCAHLPGAIRAAGAVLHYLEETQKGTVTHIRALSTYHAQDFMVLDEATRRNLELTAALQGGRRGSLLGVLDRTVTAMGGRKLRKWINAPLLDVERIRSRHQAVAELVEKSLIREDLRRALDGVYDLERLNAKISMATANAKDLVALRSSLERLPGVLELLGSLASPLLGELQADVDPLEDVCEAVSRAIVDDPPFVLREGGLIRDGYDAELDELRSISREGKGFIARLESQERERTGIGSLKVRFNKVFGYYIEVTKTQLTRVPEDYQRKQTLANAERFITPSLKEYEEKVLGAEDRIVQIEYDLFQQLRQQVALQGGRIQESADRLASLDVLLALAEIAHERNYVAPQMDESGDLVIEEGRHPVIEAMSLSERFVPNDLVMDTRENQLLIITGPNMAGKSTFMRQVALVVLMAQMGSLVPARSARIGIVDRIFTRVGASDNLARGQSTFMVEMTEAANILNHATPRSLIVLDEIGRGTSTFDGISIAWSVAEYLHDNPQVAAKTLFATHYHELTDLAVTRERVKNYNIAVKEWNEQIIFLRKIVKGGASHSYGIQVARLAGLPKAVIERAREVLKNLESGEYETQGQPRLARGKQGGRAKVAPQMSLFDSSPDLLRQRLDEVDVSVLTPLEALNLLDQLKKLV</sequence>
<reference evidence="12 13" key="1">
    <citation type="journal article" date="2016" name="C (Basel)">
        <title>Selective Growth of and Electricity Production by Marine Exoelectrogenic Bacteria in Self-Aggregated Hydrogel of Microbially Reduced Graphene Oxide.</title>
        <authorList>
            <person name="Yoshida N."/>
            <person name="Goto Y."/>
            <person name="Miyata Y."/>
        </authorList>
    </citation>
    <scope>NUCLEOTIDE SEQUENCE [LARGE SCALE GENOMIC DNA]</scope>
    <source>
        <strain evidence="12 13">NIT-T3</strain>
    </source>
</reference>
<evidence type="ECO:0000256" key="7">
    <source>
        <dbReference type="ARBA" id="ARBA00023204"/>
    </source>
</evidence>
<dbReference type="Pfam" id="PF05190">
    <property type="entry name" value="MutS_IV"/>
    <property type="match status" value="1"/>
</dbReference>
<dbReference type="InterPro" id="IPR045076">
    <property type="entry name" value="MutS"/>
</dbReference>
<dbReference type="PROSITE" id="PS00486">
    <property type="entry name" value="DNA_MISMATCH_REPAIR_2"/>
    <property type="match status" value="1"/>
</dbReference>
<dbReference type="SUPFAM" id="SSF48334">
    <property type="entry name" value="DNA repair protein MutS, domain III"/>
    <property type="match status" value="1"/>
</dbReference>
<reference evidence="12 13" key="2">
    <citation type="journal article" date="2021" name="Int. J. Syst. Evol. Microbiol.">
        <title>Isolation and Polyphasic Characterization of Desulfuromonas versatilis sp. Nov., an Electrogenic Bacteria Capable of Versatile Metabolism Isolated from a Graphene Oxide-Reducing Enrichment Culture.</title>
        <authorList>
            <person name="Xie L."/>
            <person name="Yoshida N."/>
            <person name="Ishii S."/>
            <person name="Meng L."/>
        </authorList>
    </citation>
    <scope>NUCLEOTIDE SEQUENCE [LARGE SCALE GENOMIC DNA]</scope>
    <source>
        <strain evidence="12 13">NIT-T3</strain>
    </source>
</reference>
<evidence type="ECO:0000256" key="10">
    <source>
        <dbReference type="RuleBase" id="RU003756"/>
    </source>
</evidence>
<evidence type="ECO:0000313" key="12">
    <source>
        <dbReference type="EMBL" id="BCR04808.1"/>
    </source>
</evidence>
<dbReference type="Gene3D" id="3.40.50.300">
    <property type="entry name" value="P-loop containing nucleotide triphosphate hydrolases"/>
    <property type="match status" value="1"/>
</dbReference>
<dbReference type="InterPro" id="IPR007696">
    <property type="entry name" value="DNA_mismatch_repair_MutS_core"/>
</dbReference>
<dbReference type="SMART" id="SM00534">
    <property type="entry name" value="MUTSac"/>
    <property type="match status" value="1"/>
</dbReference>
<organism evidence="12 13">
    <name type="scientific">Desulfuromonas versatilis</name>
    <dbReference type="NCBI Taxonomy" id="2802975"/>
    <lineage>
        <taxon>Bacteria</taxon>
        <taxon>Pseudomonadati</taxon>
        <taxon>Thermodesulfobacteriota</taxon>
        <taxon>Desulfuromonadia</taxon>
        <taxon>Desulfuromonadales</taxon>
        <taxon>Desulfuromonadaceae</taxon>
        <taxon>Desulfuromonas</taxon>
    </lineage>
</organism>
<dbReference type="Gene3D" id="1.10.1420.10">
    <property type="match status" value="2"/>
</dbReference>
<dbReference type="SUPFAM" id="SSF55271">
    <property type="entry name" value="DNA repair protein MutS, domain I"/>
    <property type="match status" value="1"/>
</dbReference>
<keyword evidence="6 9" id="KW-0238">DNA-binding</keyword>
<evidence type="ECO:0000256" key="8">
    <source>
        <dbReference type="ARBA" id="ARBA00024647"/>
    </source>
</evidence>
<evidence type="ECO:0000256" key="2">
    <source>
        <dbReference type="ARBA" id="ARBA00021982"/>
    </source>
</evidence>
<keyword evidence="7 9" id="KW-0234">DNA repair</keyword>
<dbReference type="Proteomes" id="UP001319827">
    <property type="component" value="Chromosome"/>
</dbReference>
<dbReference type="CDD" id="cd03284">
    <property type="entry name" value="ABC_MutS1"/>
    <property type="match status" value="1"/>
</dbReference>
<evidence type="ECO:0000259" key="11">
    <source>
        <dbReference type="PROSITE" id="PS00486"/>
    </source>
</evidence>
<dbReference type="PANTHER" id="PTHR11361:SF34">
    <property type="entry name" value="DNA MISMATCH REPAIR PROTEIN MSH1, MITOCHONDRIAL"/>
    <property type="match status" value="1"/>
</dbReference>
<accession>A0ABM8HWA3</accession>
<keyword evidence="4 9" id="KW-0227">DNA damage</keyword>
<dbReference type="InterPro" id="IPR027417">
    <property type="entry name" value="P-loop_NTPase"/>
</dbReference>
<dbReference type="HAMAP" id="MF_00096">
    <property type="entry name" value="MutS"/>
    <property type="match status" value="1"/>
</dbReference>
<dbReference type="InterPro" id="IPR036678">
    <property type="entry name" value="MutS_con_dom_sf"/>
</dbReference>
<comment type="function">
    <text evidence="8 9">This protein is involved in the repair of mismatches in DNA. It is possible that it carries out the mismatch recognition step. This protein has a weak ATPase activity.</text>
</comment>
<dbReference type="PIRSF" id="PIRSF037677">
    <property type="entry name" value="DNA_mis_repair_Msh6"/>
    <property type="match status" value="1"/>
</dbReference>
<evidence type="ECO:0000256" key="3">
    <source>
        <dbReference type="ARBA" id="ARBA00022741"/>
    </source>
</evidence>
<feature type="domain" description="DNA mismatch repair proteins mutS family" evidence="11">
    <location>
        <begin position="693"/>
        <end position="709"/>
    </location>
</feature>
<dbReference type="RefSeq" id="WP_221252257.1">
    <property type="nucleotide sequence ID" value="NZ_AP024355.1"/>
</dbReference>
<dbReference type="InterPro" id="IPR017261">
    <property type="entry name" value="DNA_mismatch_repair_MutS/MSH"/>
</dbReference>
<dbReference type="Pfam" id="PF05188">
    <property type="entry name" value="MutS_II"/>
    <property type="match status" value="1"/>
</dbReference>
<dbReference type="EMBL" id="AP024355">
    <property type="protein sequence ID" value="BCR04808.1"/>
    <property type="molecule type" value="Genomic_DNA"/>
</dbReference>
<dbReference type="InterPro" id="IPR007861">
    <property type="entry name" value="DNA_mismatch_repair_MutS_clamp"/>
</dbReference>
<evidence type="ECO:0000256" key="4">
    <source>
        <dbReference type="ARBA" id="ARBA00022763"/>
    </source>
</evidence>
<dbReference type="InterPro" id="IPR005748">
    <property type="entry name" value="DNA_mismatch_repair_MutS"/>
</dbReference>
<evidence type="ECO:0000313" key="13">
    <source>
        <dbReference type="Proteomes" id="UP001319827"/>
    </source>
</evidence>
<keyword evidence="5 9" id="KW-0067">ATP-binding</keyword>
<name>A0ABM8HWA3_9BACT</name>
<evidence type="ECO:0000256" key="6">
    <source>
        <dbReference type="ARBA" id="ARBA00023125"/>
    </source>
</evidence>
<dbReference type="InterPro" id="IPR007695">
    <property type="entry name" value="DNA_mismatch_repair_MutS-lik_N"/>
</dbReference>
<dbReference type="Gene3D" id="3.30.420.110">
    <property type="entry name" value="MutS, connector domain"/>
    <property type="match status" value="1"/>
</dbReference>
<evidence type="ECO:0000256" key="5">
    <source>
        <dbReference type="ARBA" id="ARBA00022840"/>
    </source>
</evidence>
<dbReference type="SUPFAM" id="SSF52540">
    <property type="entry name" value="P-loop containing nucleoside triphosphate hydrolases"/>
    <property type="match status" value="1"/>
</dbReference>